<feature type="domain" description="Heterokaryon incompatibility" evidence="1">
    <location>
        <begin position="222"/>
        <end position="375"/>
    </location>
</feature>
<evidence type="ECO:0000259" key="1">
    <source>
        <dbReference type="Pfam" id="PF06985"/>
    </source>
</evidence>
<evidence type="ECO:0000313" key="3">
    <source>
        <dbReference type="Proteomes" id="UP000054270"/>
    </source>
</evidence>
<dbReference type="OrthoDB" id="5125733at2759"/>
<proteinExistence type="predicted"/>
<dbReference type="InterPro" id="IPR010730">
    <property type="entry name" value="HET"/>
</dbReference>
<evidence type="ECO:0000313" key="2">
    <source>
        <dbReference type="EMBL" id="KJA19493.1"/>
    </source>
</evidence>
<dbReference type="STRING" id="945553.A0A0D2M859"/>
<dbReference type="PANTHER" id="PTHR33112">
    <property type="entry name" value="DOMAIN PROTEIN, PUTATIVE-RELATED"/>
    <property type="match status" value="1"/>
</dbReference>
<protein>
    <recommendedName>
        <fullName evidence="1">Heterokaryon incompatibility domain-containing protein</fullName>
    </recommendedName>
</protein>
<gene>
    <name evidence="2" type="ORF">HYPSUDRAFT_69238</name>
</gene>
<dbReference type="AlphaFoldDB" id="A0A0D2M859"/>
<dbReference type="EMBL" id="KN817577">
    <property type="protein sequence ID" value="KJA19493.1"/>
    <property type="molecule type" value="Genomic_DNA"/>
</dbReference>
<dbReference type="Pfam" id="PF06985">
    <property type="entry name" value="HET"/>
    <property type="match status" value="1"/>
</dbReference>
<dbReference type="PANTHER" id="PTHR33112:SF12">
    <property type="entry name" value="HETEROKARYON INCOMPATIBILITY DOMAIN-CONTAINING PROTEIN"/>
    <property type="match status" value="1"/>
</dbReference>
<keyword evidence="3" id="KW-1185">Reference proteome</keyword>
<reference evidence="3" key="1">
    <citation type="submission" date="2014-04" db="EMBL/GenBank/DDBJ databases">
        <title>Evolutionary Origins and Diversification of the Mycorrhizal Mutualists.</title>
        <authorList>
            <consortium name="DOE Joint Genome Institute"/>
            <consortium name="Mycorrhizal Genomics Consortium"/>
            <person name="Kohler A."/>
            <person name="Kuo A."/>
            <person name="Nagy L.G."/>
            <person name="Floudas D."/>
            <person name="Copeland A."/>
            <person name="Barry K.W."/>
            <person name="Cichocki N."/>
            <person name="Veneault-Fourrey C."/>
            <person name="LaButti K."/>
            <person name="Lindquist E.A."/>
            <person name="Lipzen A."/>
            <person name="Lundell T."/>
            <person name="Morin E."/>
            <person name="Murat C."/>
            <person name="Riley R."/>
            <person name="Ohm R."/>
            <person name="Sun H."/>
            <person name="Tunlid A."/>
            <person name="Henrissat B."/>
            <person name="Grigoriev I.V."/>
            <person name="Hibbett D.S."/>
            <person name="Martin F."/>
        </authorList>
    </citation>
    <scope>NUCLEOTIDE SEQUENCE [LARGE SCALE GENOMIC DNA]</scope>
    <source>
        <strain evidence="3">FD-334 SS-4</strain>
    </source>
</reference>
<dbReference type="OMA" id="WINICEI"/>
<organism evidence="2 3">
    <name type="scientific">Hypholoma sublateritium (strain FD-334 SS-4)</name>
    <dbReference type="NCBI Taxonomy" id="945553"/>
    <lineage>
        <taxon>Eukaryota</taxon>
        <taxon>Fungi</taxon>
        <taxon>Dikarya</taxon>
        <taxon>Basidiomycota</taxon>
        <taxon>Agaricomycotina</taxon>
        <taxon>Agaricomycetes</taxon>
        <taxon>Agaricomycetidae</taxon>
        <taxon>Agaricales</taxon>
        <taxon>Agaricineae</taxon>
        <taxon>Strophariaceae</taxon>
        <taxon>Hypholoma</taxon>
    </lineage>
</organism>
<sequence length="611" mass="68972">MIPPLLPVPDGLAKATDKLCQICTALRLTPRLFAVLPGDNDDESSGFLQRFGLVRDVKAKSSHCPLCRLVLLSLGPEVPDAKDGVLAEIAFSWTTTGLRNPSSRKDLDRIPTIREIIPLVRTQGGGFIDYPTPILFPRIGILANDAPTPHKSLCARFIKDQIDFAMVRNWINICEIRHTKCAGMHPDLGRNRISDLVEEIPSLRMIDVIDNCVIPAPHNCKYVALSYVWGKIDPMAILRSLKDNIDELEQPGALKHSAYWDKIPLTIRDAMTVMREIGMRYLWADSLCIVQDDVGPGGSKMQAIAKMGLVYGAAALTIMAVTGDATTGLAGVRPGANRNQFIEEIKPGLRLAYKQMYQSSLAVSVYDTRGWTFQEYRFSRRKLLFASGQVVYSCPMTSQCREDEVIETEHAISEGPDIYTMVDDISEVQGIITEYSGRSLTNISDIYDAITAFLVVFQRAINANLCHGLPSVFFDWFLLWDPVVLQTRRSGVTPSWSWSGWDGKSHIQVWARYWRSVSKIHAAQKNRTWIVWYQRKAHDSEQCVLVNSSQTSREDPLFTRRMQRRFPFDCSQTFWSVSVLFDLGKAIVKPETDKTNFKRNEPEYGQSRAWP</sequence>
<accession>A0A0D2M859</accession>
<dbReference type="Proteomes" id="UP000054270">
    <property type="component" value="Unassembled WGS sequence"/>
</dbReference>
<name>A0A0D2M859_HYPSF</name>